<sequence length="2218" mass="245079">MSQIQFTPKIIIDGSTSNEPFVRFTQNHQWTSSNFCLHVNNGFTNLNGIIINGALTANDTFYTSNNTNMSFNVTGNNNIIFKTNNIERLRILNNGNIGIGTTNAQDYKVNINGSINSQLIYKNNIELDNIYLALNNNYWLFNNTSKILYTDLNSNISKIGIGNSDPYGYLHIGSPNVSGSDGSIVLSKNNTLTSFYHNFKFGYDSDFNFIMGNLDIPGLWTSQFSINYNAPANSLIISQNGNIGINTNVTDNYKVNIQGSLNASSIVTNIGSNINNLDYNNITLNAPNLRNLNNWTINNDIIYATNLDANIAIGSTNVIVNRTIYKVNINGDLNSLSYFINGVNISQIYLTNAIASSTYLSISTYNTENIWFRQNNSSGSTTLRLNNANIMNIIQLGDNNPDNFANLYLNVLGRIRAKFLEGDGKNITNINFRTGIDQSTIPNYLTVEIANENYYNKLYINSTYYNNIISATNSLYAKQDEITALRISVNSIYSKIPPEAIGEIIKNLSSTNELSIYHSNILQLPYDYNRITKNFGFNTSPSTNINDIITIGGTLKANNIKSIGTIYENNMELSNIYISSNNYFNSIANYDKTIDRIKSQYSSLNLYPPEESSKFINSYSNIVSTAGNGNGVYIIQSSTNLLYTISYNNLAEIAPASNLFNYDNTTIPWETQPLFGSNYNAIAPFNYPVSINLLTKIPFGSSSYLFLYGHSILFHYSEKFIAAKLDIIVKRNASDNLNDSPKTIYLLATNNNVLQKSQTDYNDNNTYNWDILLNNITISFDDYILFNLANKLHKASFEIPDNITEYKYYKLIITSTIGSTILSIQQLKFYGYEKKKEWKNSGNNIYSLSNISIGTIDNLSPYILNVNGYIYSSSNIYANSNIGIGITSPLGNLHIGTPYSNSDGTLIISKNDNTSNRNFKFGYDQNFNFVLGDFGSSDANLRIWKKQFYINSNAPENSFTISSNGNIGINIINNTSNQKLFINGNFNVTGCINQSDANISNTFKSDIYASNNIYIFSNLNVSNIFTSNINVSNYINVNGIIYASRNIGIGTSTNLNASLNIQSLINTIGIWNACSTLNTDEKIASFIGKNSSYKNGFYNYYNHQGNNYNTNYISWATSNFSTITDPTPDILCMNALKFVGIGITNPTALFQIRNGGKFKIGPSDNDYAFIGLNDNDSSENTKINLNGGENKRIEYSAASGGHIFYTNNSNEQMRINNSGNISIGNTSDIYKLNVNGNIYSSSNIYANSNIGIGITSPLGNLHIGNPNNNSDGTLIISKNDNIKNRNFKFGYDQDFNFIFGDFGTSDADLRTWKKQFYINSNAPENSLIINNNGNIGIANSSPFGNLHIGNPNNNNSDGTLIISKNNNINNRNFKFGYDSDFNFVLGDFGSSDAVSRTWKKQFYINSNAPENSFIINSNGNIGIGTSPILNQKLYVNGNTTINNGVLTQTSTDGLPNIFNNAILINTLTNGGKDYRLNVNGNVNIESNLNTSNLNVNYTTFLNGLVRIGTLPLASTNENNVYIQNNTLINGSFICENGNFTHRGTGTFNINSTSLNVQNKSLFNDNVGIGTNTQANNILQVGDGGRLRIANNITDYTVIGSINEINNDSNTKIIINSFNNSVNKGDIQYFSTNLGNHLFYSGGTVLRELMRINYNGNVGIGTTNSANIKLNVNGSIHCSSLISSNNINVGIDPLDKTSVLNVYGSIFATSNITSTCNIITNTIKSSNINNLGNITNIGNLLLTGDIIQTGGYAFSGSVFNIGDITDTNKTLIIGGNIISSSNIIAYSNIETTTIRTLFSSNASNLYTCNIIVSGSTILNSNIIQNNSFPITLTGNLTLNSSTIDDQITINNTSQNKYSRIKFTNNDPINNFGYIGIGGTNIDDNYRNNIFIQSRNNIILNSGNKTTSSIPSLLITSSGYIGISTSNATNLFQIGDGGRLRIANDANDYTVIGTSNINFTSFNTRIMINGFNNGTNKGDIQYYSTNAGKHLFYSGGGTNELMRIDNNGNIGIGTVNSENFKLNVNGQLNVQNLIKENSSYLSNVYVKIENLSNLNMNNFNLKKKIGFNCIVNGSLIAGSIIYNSTTYYKFDIDLRKMTRILVNTIGQNSVCYRSFNIKCFPTNCSFETFNDNNVPNILQYDIYMSSNPIIQQTYPQTPTPKSGLNICAIGVPENYRLDRVLPSYMQLLRYDSLEHNFNYLSLMSPNSNLAVSFIIEDYLS</sequence>
<dbReference type="EMBL" id="MN738902">
    <property type="protein sequence ID" value="QHT30549.1"/>
    <property type="molecule type" value="Genomic_DNA"/>
</dbReference>
<proteinExistence type="predicted"/>
<accession>A0A6C0EQD4</accession>
<organism evidence="1">
    <name type="scientific">viral metagenome</name>
    <dbReference type="NCBI Taxonomy" id="1070528"/>
    <lineage>
        <taxon>unclassified sequences</taxon>
        <taxon>metagenomes</taxon>
        <taxon>organismal metagenomes</taxon>
    </lineage>
</organism>
<evidence type="ECO:0008006" key="2">
    <source>
        <dbReference type="Google" id="ProtNLM"/>
    </source>
</evidence>
<reference evidence="1" key="1">
    <citation type="journal article" date="2020" name="Nature">
        <title>Giant virus diversity and host interactions through global metagenomics.</title>
        <authorList>
            <person name="Schulz F."/>
            <person name="Roux S."/>
            <person name="Paez-Espino D."/>
            <person name="Jungbluth S."/>
            <person name="Walsh D.A."/>
            <person name="Denef V.J."/>
            <person name="McMahon K.D."/>
            <person name="Konstantinidis K.T."/>
            <person name="Eloe-Fadrosh E.A."/>
            <person name="Kyrpides N.C."/>
            <person name="Woyke T."/>
        </authorList>
    </citation>
    <scope>NUCLEOTIDE SEQUENCE</scope>
    <source>
        <strain evidence="1">GVMAG-M-3300009151-35</strain>
    </source>
</reference>
<name>A0A6C0EQD4_9ZZZZ</name>
<protein>
    <recommendedName>
        <fullName evidence="2">Peptidase S74 domain-containing protein</fullName>
    </recommendedName>
</protein>
<evidence type="ECO:0000313" key="1">
    <source>
        <dbReference type="EMBL" id="QHT30549.1"/>
    </source>
</evidence>